<evidence type="ECO:0000256" key="1">
    <source>
        <dbReference type="SAM" id="MobiDB-lite"/>
    </source>
</evidence>
<organism evidence="2 3">
    <name type="scientific">Methylobacter tundripaludum</name>
    <dbReference type="NCBI Taxonomy" id="173365"/>
    <lineage>
        <taxon>Bacteria</taxon>
        <taxon>Pseudomonadati</taxon>
        <taxon>Pseudomonadota</taxon>
        <taxon>Gammaproteobacteria</taxon>
        <taxon>Methylococcales</taxon>
        <taxon>Methylococcaceae</taxon>
        <taxon>Methylobacter</taxon>
    </lineage>
</organism>
<proteinExistence type="predicted"/>
<name>A0A2S6HCF2_9GAMM</name>
<feature type="region of interest" description="Disordered" evidence="1">
    <location>
        <begin position="32"/>
        <end position="54"/>
    </location>
</feature>
<feature type="compositionally biased region" description="Basic and acidic residues" evidence="1">
    <location>
        <begin position="41"/>
        <end position="50"/>
    </location>
</feature>
<dbReference type="AlphaFoldDB" id="A0A2S6HCF2"/>
<dbReference type="Proteomes" id="UP000240010">
    <property type="component" value="Unassembled WGS sequence"/>
</dbReference>
<gene>
    <name evidence="2" type="ORF">B0F87_107327</name>
</gene>
<reference evidence="2 3" key="1">
    <citation type="submission" date="2018-02" db="EMBL/GenBank/DDBJ databases">
        <title>Subsurface microbial communities from deep shales in Ohio and West Virginia, USA.</title>
        <authorList>
            <person name="Wrighton K."/>
        </authorList>
    </citation>
    <scope>NUCLEOTIDE SEQUENCE [LARGE SCALE GENOMIC DNA]</scope>
    <source>
        <strain evidence="2 3">OWC-DMM</strain>
    </source>
</reference>
<evidence type="ECO:0000313" key="2">
    <source>
        <dbReference type="EMBL" id="PPK75083.1"/>
    </source>
</evidence>
<dbReference type="RefSeq" id="WP_104429563.1">
    <property type="nucleotide sequence ID" value="NZ_PTIZ01000007.1"/>
</dbReference>
<accession>A0A2S6HCF2</accession>
<protein>
    <submittedName>
        <fullName evidence="2">Uncharacterized protein</fullName>
    </submittedName>
</protein>
<dbReference type="EMBL" id="PTIZ01000007">
    <property type="protein sequence ID" value="PPK75083.1"/>
    <property type="molecule type" value="Genomic_DNA"/>
</dbReference>
<comment type="caution">
    <text evidence="2">The sequence shown here is derived from an EMBL/GenBank/DDBJ whole genome shotgun (WGS) entry which is preliminary data.</text>
</comment>
<sequence>MKTVLGIVSVLIVLLITMFILKRQKKCSSCSSKETLISKPKTPEQEKQQPEIKSTAKISVDSESIVVNSQVTDTTSISSPAAESVNKPVSNIEISAKPQVKEAAISPVESSSSGFPQDSILRRHYFTHLCTMIEALAPECPTDSVLCRHYYVMLLTEIDRCLNDKKAMERLIYDYENLSA</sequence>
<evidence type="ECO:0000313" key="3">
    <source>
        <dbReference type="Proteomes" id="UP000240010"/>
    </source>
</evidence>